<gene>
    <name evidence="19" type="ORF">G5V58_18215</name>
</gene>
<dbReference type="GO" id="GO:0000155">
    <property type="term" value="F:phosphorelay sensor kinase activity"/>
    <property type="evidence" value="ECO:0007669"/>
    <property type="project" value="InterPro"/>
</dbReference>
<dbReference type="GO" id="GO:0016020">
    <property type="term" value="C:membrane"/>
    <property type="evidence" value="ECO:0007669"/>
    <property type="project" value="InterPro"/>
</dbReference>
<dbReference type="InterPro" id="IPR005467">
    <property type="entry name" value="His_kinase_dom"/>
</dbReference>
<dbReference type="PROSITE" id="PS50109">
    <property type="entry name" value="HIS_KIN"/>
    <property type="match status" value="1"/>
</dbReference>
<dbReference type="KEGG" id="nano:G5V58_18215"/>
<evidence type="ECO:0000256" key="9">
    <source>
        <dbReference type="ARBA" id="ARBA00022723"/>
    </source>
</evidence>
<dbReference type="PANTHER" id="PTHR24421">
    <property type="entry name" value="NITRATE/NITRITE SENSOR PROTEIN NARX-RELATED"/>
    <property type="match status" value="1"/>
</dbReference>
<dbReference type="InterPro" id="IPR050482">
    <property type="entry name" value="Sensor_HK_TwoCompSys"/>
</dbReference>
<evidence type="ECO:0000256" key="17">
    <source>
        <dbReference type="SAM" id="Phobius"/>
    </source>
</evidence>
<evidence type="ECO:0000256" key="6">
    <source>
        <dbReference type="ARBA" id="ARBA00022485"/>
    </source>
</evidence>
<keyword evidence="9" id="KW-0479">Metal-binding</keyword>
<dbReference type="InterPro" id="IPR011712">
    <property type="entry name" value="Sig_transdc_His_kin_sub3_dim/P"/>
</dbReference>
<evidence type="ECO:0000313" key="19">
    <source>
        <dbReference type="EMBL" id="QIG44457.1"/>
    </source>
</evidence>
<dbReference type="Gene3D" id="1.20.5.1930">
    <property type="match status" value="1"/>
</dbReference>
<evidence type="ECO:0000256" key="3">
    <source>
        <dbReference type="ARBA" id="ARBA00004496"/>
    </source>
</evidence>
<evidence type="ECO:0000259" key="18">
    <source>
        <dbReference type="PROSITE" id="PS50109"/>
    </source>
</evidence>
<keyword evidence="20" id="KW-1185">Reference proteome</keyword>
<protein>
    <recommendedName>
        <fullName evidence="5">Oxygen sensor histidine kinase NreB</fullName>
        <ecNumber evidence="4">2.7.13.3</ecNumber>
    </recommendedName>
    <alternativeName>
        <fullName evidence="15">Nitrogen regulation protein B</fullName>
    </alternativeName>
</protein>
<evidence type="ECO:0000256" key="14">
    <source>
        <dbReference type="ARBA" id="ARBA00024827"/>
    </source>
</evidence>
<dbReference type="Pfam" id="PF02518">
    <property type="entry name" value="HATPase_c"/>
    <property type="match status" value="1"/>
</dbReference>
<feature type="domain" description="Histidine kinase" evidence="18">
    <location>
        <begin position="353"/>
        <end position="468"/>
    </location>
</feature>
<keyword evidence="16" id="KW-0175">Coiled coil</keyword>
<dbReference type="SUPFAM" id="SSF55874">
    <property type="entry name" value="ATPase domain of HSP90 chaperone/DNA topoisomerase II/histidine kinase"/>
    <property type="match status" value="1"/>
</dbReference>
<evidence type="ECO:0000256" key="11">
    <source>
        <dbReference type="ARBA" id="ARBA00023004"/>
    </source>
</evidence>
<evidence type="ECO:0000256" key="10">
    <source>
        <dbReference type="ARBA" id="ARBA00022777"/>
    </source>
</evidence>
<comment type="catalytic activity">
    <reaction evidence="1">
        <text>ATP + protein L-histidine = ADP + protein N-phospho-L-histidine.</text>
        <dbReference type="EC" id="2.7.13.3"/>
    </reaction>
</comment>
<comment type="function">
    <text evidence="14">Member of the two-component regulatory system NreB/NreC involved in the control of dissimilatory nitrate/nitrite reduction in response to oxygen. NreB functions as a direct oxygen sensor histidine kinase which is autophosphorylated, in the absence of oxygen, probably at the conserved histidine residue, and transfers its phosphate group probably to a conserved aspartate residue of NreC. NreB/NreC activates the expression of the nitrate (narGHJI) and nitrite (nir) reductase operons, as well as the putative nitrate transporter gene narT.</text>
</comment>
<keyword evidence="12" id="KW-0902">Two-component regulatory system</keyword>
<dbReference type="PRINTS" id="PR00344">
    <property type="entry name" value="BCTRLSENSOR"/>
</dbReference>
<reference evidence="19 20" key="1">
    <citation type="submission" date="2020-02" db="EMBL/GenBank/DDBJ databases">
        <title>Full genome sequence of Nocardioides sp. R-3366.</title>
        <authorList>
            <person name="Im W.-T."/>
        </authorList>
    </citation>
    <scope>NUCLEOTIDE SEQUENCE [LARGE SCALE GENOMIC DNA]</scope>
    <source>
        <strain evidence="19 20">R-3366</strain>
    </source>
</reference>
<dbReference type="GO" id="GO:0046983">
    <property type="term" value="F:protein dimerization activity"/>
    <property type="evidence" value="ECO:0007669"/>
    <property type="project" value="InterPro"/>
</dbReference>
<evidence type="ECO:0000256" key="7">
    <source>
        <dbReference type="ARBA" id="ARBA00022490"/>
    </source>
</evidence>
<dbReference type="Gene3D" id="3.30.565.10">
    <property type="entry name" value="Histidine kinase-like ATPase, C-terminal domain"/>
    <property type="match status" value="1"/>
</dbReference>
<evidence type="ECO:0000256" key="8">
    <source>
        <dbReference type="ARBA" id="ARBA00022679"/>
    </source>
</evidence>
<evidence type="ECO:0000256" key="2">
    <source>
        <dbReference type="ARBA" id="ARBA00001966"/>
    </source>
</evidence>
<dbReference type="Proteomes" id="UP000502996">
    <property type="component" value="Chromosome"/>
</dbReference>
<keyword evidence="7" id="KW-0963">Cytoplasm</keyword>
<comment type="subcellular location">
    <subcellularLocation>
        <location evidence="3">Cytoplasm</location>
    </subcellularLocation>
</comment>
<keyword evidence="10 19" id="KW-0418">Kinase</keyword>
<evidence type="ECO:0000256" key="13">
    <source>
        <dbReference type="ARBA" id="ARBA00023014"/>
    </source>
</evidence>
<keyword evidence="8" id="KW-0808">Transferase</keyword>
<evidence type="ECO:0000256" key="15">
    <source>
        <dbReference type="ARBA" id="ARBA00030800"/>
    </source>
</evidence>
<dbReference type="InterPro" id="IPR036890">
    <property type="entry name" value="HATPase_C_sf"/>
</dbReference>
<organism evidence="19 20">
    <name type="scientific">Nocardioides anomalus</name>
    <dbReference type="NCBI Taxonomy" id="2712223"/>
    <lineage>
        <taxon>Bacteria</taxon>
        <taxon>Bacillati</taxon>
        <taxon>Actinomycetota</taxon>
        <taxon>Actinomycetes</taxon>
        <taxon>Propionibacteriales</taxon>
        <taxon>Nocardioidaceae</taxon>
        <taxon>Nocardioides</taxon>
    </lineage>
</organism>
<comment type="cofactor">
    <cofactor evidence="2">
        <name>[4Fe-4S] cluster</name>
        <dbReference type="ChEBI" id="CHEBI:49883"/>
    </cofactor>
</comment>
<dbReference type="EC" id="2.7.13.3" evidence="4"/>
<dbReference type="AlphaFoldDB" id="A0A6G6WH22"/>
<evidence type="ECO:0000256" key="4">
    <source>
        <dbReference type="ARBA" id="ARBA00012438"/>
    </source>
</evidence>
<feature type="transmembrane region" description="Helical" evidence="17">
    <location>
        <begin position="41"/>
        <end position="63"/>
    </location>
</feature>
<feature type="coiled-coil region" evidence="16">
    <location>
        <begin position="238"/>
        <end position="265"/>
    </location>
</feature>
<accession>A0A6G6WH22</accession>
<proteinExistence type="predicted"/>
<dbReference type="GO" id="GO:0005737">
    <property type="term" value="C:cytoplasm"/>
    <property type="evidence" value="ECO:0007669"/>
    <property type="project" value="UniProtKB-SubCell"/>
</dbReference>
<evidence type="ECO:0000256" key="16">
    <source>
        <dbReference type="SAM" id="Coils"/>
    </source>
</evidence>
<dbReference type="EMBL" id="CP049257">
    <property type="protein sequence ID" value="QIG44457.1"/>
    <property type="molecule type" value="Genomic_DNA"/>
</dbReference>
<keyword evidence="17" id="KW-0472">Membrane</keyword>
<keyword evidence="13" id="KW-0411">Iron-sulfur</keyword>
<keyword evidence="6" id="KW-0004">4Fe-4S</keyword>
<sequence>MPPPRTTRTARPAASQDDGWLELTAVRRAAVAGRPVTHRRILVQVGALTLLVLAGVVAVGGWASRQEAESEAVDAAARRTQTLARAVVEPVLTDAVVAGDPGALATLDRAVRDHVLNDAVVRVKIWSADGAVVYSDEPRLVGRQFGLDEEEAEMLSRGSGRGAEVTDLDEPENVYERDRGKLLEVYLPVHTPDGTPLLFETYSPYDSVVTRTGEIWGGFAVITAASLVALFLLLLPLVTSLVRRLRGLQEQRERLLEQALAASDTERRRVAASLHDGPVQELAGTAFVVAGAAQKARDADQPALATALDEAAAAVRSGIGGLRSLLVEVYPATLARTGLTGALADLLGGLAPREVVVTTDIEPAAVEALSAEQAQHVFHVAQELVRNVAKHAAASAARLTLTRSGPLVVLELTDDGVGFDPEAAFAHPDAGHIGLPLLRDAAQQHGTRLAVRSAPGAGAAWRLEVPVP</sequence>
<evidence type="ECO:0000256" key="5">
    <source>
        <dbReference type="ARBA" id="ARBA00017322"/>
    </source>
</evidence>
<keyword evidence="17" id="KW-1133">Transmembrane helix</keyword>
<name>A0A6G6WH22_9ACTN</name>
<keyword evidence="17" id="KW-0812">Transmembrane</keyword>
<dbReference type="InterPro" id="IPR004358">
    <property type="entry name" value="Sig_transdc_His_kin-like_C"/>
</dbReference>
<dbReference type="InterPro" id="IPR003594">
    <property type="entry name" value="HATPase_dom"/>
</dbReference>
<evidence type="ECO:0000256" key="1">
    <source>
        <dbReference type="ARBA" id="ARBA00000085"/>
    </source>
</evidence>
<dbReference type="Pfam" id="PF07730">
    <property type="entry name" value="HisKA_3"/>
    <property type="match status" value="1"/>
</dbReference>
<evidence type="ECO:0000256" key="12">
    <source>
        <dbReference type="ARBA" id="ARBA00023012"/>
    </source>
</evidence>
<evidence type="ECO:0000313" key="20">
    <source>
        <dbReference type="Proteomes" id="UP000502996"/>
    </source>
</evidence>
<dbReference type="RefSeq" id="WP_165235916.1">
    <property type="nucleotide sequence ID" value="NZ_CP049257.1"/>
</dbReference>
<feature type="transmembrane region" description="Helical" evidence="17">
    <location>
        <begin position="215"/>
        <end position="242"/>
    </location>
</feature>
<dbReference type="GO" id="GO:0046872">
    <property type="term" value="F:metal ion binding"/>
    <property type="evidence" value="ECO:0007669"/>
    <property type="project" value="UniProtKB-KW"/>
</dbReference>
<keyword evidence="11" id="KW-0408">Iron</keyword>
<dbReference type="GO" id="GO:0051539">
    <property type="term" value="F:4 iron, 4 sulfur cluster binding"/>
    <property type="evidence" value="ECO:0007669"/>
    <property type="project" value="UniProtKB-KW"/>
</dbReference>